<feature type="compositionally biased region" description="Basic and acidic residues" evidence="1">
    <location>
        <begin position="81"/>
        <end position="94"/>
    </location>
</feature>
<dbReference type="EMBL" id="JACHJT010000001">
    <property type="protein sequence ID" value="MBB4933433.1"/>
    <property type="molecule type" value="Genomic_DNA"/>
</dbReference>
<protein>
    <submittedName>
        <fullName evidence="2">Uncharacterized protein</fullName>
    </submittedName>
</protein>
<feature type="region of interest" description="Disordered" evidence="1">
    <location>
        <begin position="81"/>
        <end position="148"/>
    </location>
</feature>
<accession>A0A7W7W4B9</accession>
<keyword evidence="3" id="KW-1185">Reference proteome</keyword>
<reference evidence="2 3" key="1">
    <citation type="submission" date="2020-08" db="EMBL/GenBank/DDBJ databases">
        <title>Sequencing the genomes of 1000 actinobacteria strains.</title>
        <authorList>
            <person name="Klenk H.-P."/>
        </authorList>
    </citation>
    <scope>NUCLEOTIDE SEQUENCE [LARGE SCALE GENOMIC DNA]</scope>
    <source>
        <strain evidence="2 3">DSM 102030</strain>
    </source>
</reference>
<dbReference type="AlphaFoldDB" id="A0A7W7W4B9"/>
<feature type="region of interest" description="Disordered" evidence="1">
    <location>
        <begin position="174"/>
        <end position="210"/>
    </location>
</feature>
<comment type="caution">
    <text evidence="2">The sequence shown here is derived from an EMBL/GenBank/DDBJ whole genome shotgun (WGS) entry which is preliminary data.</text>
</comment>
<dbReference type="Proteomes" id="UP000523007">
    <property type="component" value="Unassembled WGS sequence"/>
</dbReference>
<evidence type="ECO:0000313" key="2">
    <source>
        <dbReference type="EMBL" id="MBB4933433.1"/>
    </source>
</evidence>
<sequence>MGQPAVIGTGARWWRARRGRRRPVVGPGLVVIGAVGGWWRVRREQRQRHIARGRCLGAARHGPRPIFVPIWRIPFLYRATKERNPPDRRPDRPQSGHSGRVGAHAAPKLTVRTWSAPRMSPQSPSLRSSTENDTTDTPAASGHWPLLRRARHHRAPEAITGGRPIHRLRRPVTAATTRHQHRHTPTPTIQHPRRPVTAAPPGTRNDLWGPTRRLRCPVGHVTTCPPQRWALTRPIRRLHCPCRMPNRPPASPN</sequence>
<evidence type="ECO:0000256" key="1">
    <source>
        <dbReference type="SAM" id="MobiDB-lite"/>
    </source>
</evidence>
<gene>
    <name evidence="2" type="ORF">F4561_004253</name>
</gene>
<name>A0A7W7W4B9_9ACTN</name>
<organism evidence="2 3">
    <name type="scientific">Lipingzhangella halophila</name>
    <dbReference type="NCBI Taxonomy" id="1783352"/>
    <lineage>
        <taxon>Bacteria</taxon>
        <taxon>Bacillati</taxon>
        <taxon>Actinomycetota</taxon>
        <taxon>Actinomycetes</taxon>
        <taxon>Streptosporangiales</taxon>
        <taxon>Nocardiopsidaceae</taxon>
        <taxon>Lipingzhangella</taxon>
    </lineage>
</organism>
<evidence type="ECO:0000313" key="3">
    <source>
        <dbReference type="Proteomes" id="UP000523007"/>
    </source>
</evidence>
<feature type="compositionally biased region" description="Polar residues" evidence="1">
    <location>
        <begin position="120"/>
        <end position="138"/>
    </location>
</feature>
<proteinExistence type="predicted"/>